<evidence type="ECO:0000313" key="2">
    <source>
        <dbReference type="Proteomes" id="UP001516400"/>
    </source>
</evidence>
<dbReference type="Proteomes" id="UP001516400">
    <property type="component" value="Unassembled WGS sequence"/>
</dbReference>
<comment type="caution">
    <text evidence="1">The sequence shown here is derived from an EMBL/GenBank/DDBJ whole genome shotgun (WGS) entry which is preliminary data.</text>
</comment>
<dbReference type="EMBL" id="JABFTP020000001">
    <property type="protein sequence ID" value="KAL3265582.1"/>
    <property type="molecule type" value="Genomic_DNA"/>
</dbReference>
<proteinExistence type="predicted"/>
<accession>A0ABD2MGT8</accession>
<dbReference type="AlphaFoldDB" id="A0ABD2MGT8"/>
<organism evidence="1 2">
    <name type="scientific">Cryptolaemus montrouzieri</name>
    <dbReference type="NCBI Taxonomy" id="559131"/>
    <lineage>
        <taxon>Eukaryota</taxon>
        <taxon>Metazoa</taxon>
        <taxon>Ecdysozoa</taxon>
        <taxon>Arthropoda</taxon>
        <taxon>Hexapoda</taxon>
        <taxon>Insecta</taxon>
        <taxon>Pterygota</taxon>
        <taxon>Neoptera</taxon>
        <taxon>Endopterygota</taxon>
        <taxon>Coleoptera</taxon>
        <taxon>Polyphaga</taxon>
        <taxon>Cucujiformia</taxon>
        <taxon>Coccinelloidea</taxon>
        <taxon>Coccinellidae</taxon>
        <taxon>Scymninae</taxon>
        <taxon>Scymnini</taxon>
        <taxon>Cryptolaemus</taxon>
    </lineage>
</organism>
<keyword evidence="2" id="KW-1185">Reference proteome</keyword>
<evidence type="ECO:0000313" key="1">
    <source>
        <dbReference type="EMBL" id="KAL3265582.1"/>
    </source>
</evidence>
<sequence length="162" mass="17964">MARKNALWNKPNGTYVNTSAHGNFKNGNGGYGNGSAQASGSGLYRDDRLTGYGGKQPYLSFHGHQQISHQHWNFCSRCKSKHEFILSVEINETSNSSNMSSLFIGTLKSENSFKDNSFISKNTCLNVDLALEGKQITFKVDSGAQANCSPYFLYKRAFQKSK</sequence>
<name>A0ABD2MGT8_9CUCU</name>
<gene>
    <name evidence="1" type="ORF">HHI36_009787</name>
</gene>
<reference evidence="1 2" key="1">
    <citation type="journal article" date="2021" name="BMC Biol.">
        <title>Horizontally acquired antibacterial genes associated with adaptive radiation of ladybird beetles.</title>
        <authorList>
            <person name="Li H.S."/>
            <person name="Tang X.F."/>
            <person name="Huang Y.H."/>
            <person name="Xu Z.Y."/>
            <person name="Chen M.L."/>
            <person name="Du X.Y."/>
            <person name="Qiu B.Y."/>
            <person name="Chen P.T."/>
            <person name="Zhang W."/>
            <person name="Slipinski A."/>
            <person name="Escalona H.E."/>
            <person name="Waterhouse R.M."/>
            <person name="Zwick A."/>
            <person name="Pang H."/>
        </authorList>
    </citation>
    <scope>NUCLEOTIDE SEQUENCE [LARGE SCALE GENOMIC DNA]</scope>
    <source>
        <strain evidence="1">SYSU2018</strain>
    </source>
</reference>
<protein>
    <submittedName>
        <fullName evidence="1">Uncharacterized protein</fullName>
    </submittedName>
</protein>